<name>A0A5C4LZX8_9PSEU</name>
<keyword evidence="2" id="KW-1185">Reference proteome</keyword>
<proteinExistence type="predicted"/>
<dbReference type="SUPFAM" id="SSF53335">
    <property type="entry name" value="S-adenosyl-L-methionine-dependent methyltransferases"/>
    <property type="match status" value="1"/>
</dbReference>
<dbReference type="InterPro" id="IPR029063">
    <property type="entry name" value="SAM-dependent_MTases_sf"/>
</dbReference>
<protein>
    <recommendedName>
        <fullName evidence="3">SAM-dependent methyltransferase</fullName>
    </recommendedName>
</protein>
<reference evidence="1 2" key="1">
    <citation type="submission" date="2019-06" db="EMBL/GenBank/DDBJ databases">
        <title>Amycolatopsis alkalitolerans sp. nov., isolated from Gastrodia elata Blume.</title>
        <authorList>
            <person name="Narsing Rao M.P."/>
            <person name="Li W.J."/>
        </authorList>
    </citation>
    <scope>NUCLEOTIDE SEQUENCE [LARGE SCALE GENOMIC DNA]</scope>
    <source>
        <strain evidence="1 2">SYSUP0005</strain>
    </source>
</reference>
<dbReference type="Proteomes" id="UP000305546">
    <property type="component" value="Unassembled WGS sequence"/>
</dbReference>
<comment type="caution">
    <text evidence="1">The sequence shown here is derived from an EMBL/GenBank/DDBJ whole genome shotgun (WGS) entry which is preliminary data.</text>
</comment>
<dbReference type="Pfam" id="PF04672">
    <property type="entry name" value="Methyltransf_19"/>
    <property type="match status" value="1"/>
</dbReference>
<accession>A0A5C4LZX8</accession>
<dbReference type="EMBL" id="VDFW01000013">
    <property type="protein sequence ID" value="TNC24848.1"/>
    <property type="molecule type" value="Genomic_DNA"/>
</dbReference>
<evidence type="ECO:0008006" key="3">
    <source>
        <dbReference type="Google" id="ProtNLM"/>
    </source>
</evidence>
<evidence type="ECO:0000313" key="2">
    <source>
        <dbReference type="Proteomes" id="UP000305546"/>
    </source>
</evidence>
<dbReference type="Gene3D" id="3.40.50.150">
    <property type="entry name" value="Vaccinia Virus protein VP39"/>
    <property type="match status" value="1"/>
</dbReference>
<sequence length="287" mass="31837">MIGHDEALRAVESSLDRPSAARVYDYFLGGNTNYAIDREFARKIRERVPLIGQYMRTSRQFLGRAVRRCAELGITQFVDIGSGLPTAGNVHDVADETRPQHDTHVVYIDNEPVALAHSTLLLADTADPERHRAIAADLMRPEQLLTRVRDTGVVDLARPVALIVNAVLHFIKDENEPDSILAAYRNALAPGSLLVLSQMTNEHPRSDEERQALEDLVAYYEETTNPGQLRTTEEFARFFGDWELLEPGLGYAPAWHPDAGTVFASAPSESRVIGGVAQKTLPLVRKS</sequence>
<gene>
    <name evidence="1" type="ORF">FG385_16515</name>
</gene>
<dbReference type="InterPro" id="IPR006764">
    <property type="entry name" value="SAM_dep_MeTrfase_SAV2177_type"/>
</dbReference>
<dbReference type="AlphaFoldDB" id="A0A5C4LZX8"/>
<dbReference type="RefSeq" id="WP_139097636.1">
    <property type="nucleotide sequence ID" value="NZ_VDFW01000013.1"/>
</dbReference>
<evidence type="ECO:0000313" key="1">
    <source>
        <dbReference type="EMBL" id="TNC24848.1"/>
    </source>
</evidence>
<organism evidence="1 2">
    <name type="scientific">Amycolatopsis alkalitolerans</name>
    <dbReference type="NCBI Taxonomy" id="2547244"/>
    <lineage>
        <taxon>Bacteria</taxon>
        <taxon>Bacillati</taxon>
        <taxon>Actinomycetota</taxon>
        <taxon>Actinomycetes</taxon>
        <taxon>Pseudonocardiales</taxon>
        <taxon>Pseudonocardiaceae</taxon>
        <taxon>Amycolatopsis</taxon>
    </lineage>
</organism>
<dbReference type="PIRSF" id="PIRSF017393">
    <property type="entry name" value="MTase_SAV2177"/>
    <property type="match status" value="1"/>
</dbReference>
<dbReference type="OrthoDB" id="3630902at2"/>